<reference evidence="1 2" key="1">
    <citation type="submission" date="2013-03" db="EMBL/GenBank/DDBJ databases">
        <authorList>
            <person name="Warren W."/>
            <person name="Wilson R.K."/>
        </authorList>
    </citation>
    <scope>NUCLEOTIDE SEQUENCE</scope>
</reference>
<proteinExistence type="predicted"/>
<protein>
    <submittedName>
        <fullName evidence="1">Uncharacterized protein</fullName>
    </submittedName>
</protein>
<evidence type="ECO:0000313" key="2">
    <source>
        <dbReference type="Proteomes" id="UP000233100"/>
    </source>
</evidence>
<name>A0A7N9IGJ2_MACFA</name>
<evidence type="ECO:0000313" key="1">
    <source>
        <dbReference type="Ensembl" id="ENSMFAP00000061427.1"/>
    </source>
</evidence>
<reference evidence="1" key="2">
    <citation type="submission" date="2025-08" db="UniProtKB">
        <authorList>
            <consortium name="Ensembl"/>
        </authorList>
    </citation>
    <scope>IDENTIFICATION</scope>
</reference>
<dbReference type="Ensembl" id="ENSMFAT00000075510.1">
    <property type="protein sequence ID" value="ENSMFAP00000061427.1"/>
    <property type="gene ID" value="ENSMFAG00000047522.1"/>
</dbReference>
<dbReference type="Proteomes" id="UP000233100">
    <property type="component" value="Chromosome 17"/>
</dbReference>
<organism evidence="1 2">
    <name type="scientific">Macaca fascicularis</name>
    <name type="common">Crab-eating macaque</name>
    <name type="synonym">Cynomolgus monkey</name>
    <dbReference type="NCBI Taxonomy" id="9541"/>
    <lineage>
        <taxon>Eukaryota</taxon>
        <taxon>Metazoa</taxon>
        <taxon>Chordata</taxon>
        <taxon>Craniata</taxon>
        <taxon>Vertebrata</taxon>
        <taxon>Euteleostomi</taxon>
        <taxon>Mammalia</taxon>
        <taxon>Eutheria</taxon>
        <taxon>Euarchontoglires</taxon>
        <taxon>Primates</taxon>
        <taxon>Haplorrhini</taxon>
        <taxon>Catarrhini</taxon>
        <taxon>Cercopithecidae</taxon>
        <taxon>Cercopithecinae</taxon>
        <taxon>Macaca</taxon>
    </lineage>
</organism>
<reference evidence="1" key="3">
    <citation type="submission" date="2025-09" db="UniProtKB">
        <authorList>
            <consortium name="Ensembl"/>
        </authorList>
    </citation>
    <scope>IDENTIFICATION</scope>
</reference>
<dbReference type="GeneTree" id="ENSGT00910000147734"/>
<keyword evidence="2" id="KW-1185">Reference proteome</keyword>
<accession>A0A7N9IGJ2</accession>
<dbReference type="AlphaFoldDB" id="A0A7N9IGJ2"/>
<sequence>MGLVCWYVLNSRPALLPDLDASDVLLPTRKYRLASVVRSGCISTVVSFNKMTSPLEIRSSYLLRRYCLRSELFSLCILNAFSLKNVTLIKNIEYLWNS</sequence>